<accession>A0AAE3VQZ2</accession>
<dbReference type="Proteomes" id="UP001229244">
    <property type="component" value="Unassembled WGS sequence"/>
</dbReference>
<proteinExistence type="predicted"/>
<feature type="signal peptide" evidence="1">
    <location>
        <begin position="1"/>
        <end position="24"/>
    </location>
</feature>
<evidence type="ECO:0000313" key="3">
    <source>
        <dbReference type="Proteomes" id="UP001229244"/>
    </source>
</evidence>
<dbReference type="EMBL" id="JAUSUL010000002">
    <property type="protein sequence ID" value="MDQ0316353.1"/>
    <property type="molecule type" value="Genomic_DNA"/>
</dbReference>
<dbReference type="Pfam" id="PF16868">
    <property type="entry name" value="NMT1_3"/>
    <property type="match status" value="1"/>
</dbReference>
<feature type="chain" id="PRO_5042215324" evidence="1">
    <location>
        <begin position="25"/>
        <end position="318"/>
    </location>
</feature>
<dbReference type="AlphaFoldDB" id="A0AAE3VQZ2"/>
<keyword evidence="2" id="KW-0675">Receptor</keyword>
<dbReference type="InterPro" id="IPR011852">
    <property type="entry name" value="TRAP_TAXI"/>
</dbReference>
<dbReference type="SUPFAM" id="SSF53850">
    <property type="entry name" value="Periplasmic binding protein-like II"/>
    <property type="match status" value="1"/>
</dbReference>
<dbReference type="Gene3D" id="3.40.190.10">
    <property type="entry name" value="Periplasmic binding protein-like II"/>
    <property type="match status" value="2"/>
</dbReference>
<reference evidence="2" key="1">
    <citation type="submission" date="2023-07" db="EMBL/GenBank/DDBJ databases">
        <title>Genomic Encyclopedia of Type Strains, Phase IV (KMG-IV): sequencing the most valuable type-strain genomes for metagenomic binning, comparative biology and taxonomic classification.</title>
        <authorList>
            <person name="Goeker M."/>
        </authorList>
    </citation>
    <scope>NUCLEOTIDE SEQUENCE</scope>
    <source>
        <strain evidence="2">DSM 21202</strain>
    </source>
</reference>
<dbReference type="PANTHER" id="PTHR42941">
    <property type="entry name" value="SLL1037 PROTEIN"/>
    <property type="match status" value="1"/>
</dbReference>
<comment type="caution">
    <text evidence="2">The sequence shown here is derived from an EMBL/GenBank/DDBJ whole genome shotgun (WGS) entry which is preliminary data.</text>
</comment>
<dbReference type="RefSeq" id="WP_306886177.1">
    <property type="nucleotide sequence ID" value="NZ_JAUSUL010000002.1"/>
</dbReference>
<keyword evidence="3" id="KW-1185">Reference proteome</keyword>
<gene>
    <name evidence="2" type="ORF">J2S73_002810</name>
</gene>
<sequence length="318" mass="33491">MYRKLLTGLSAAALTLAMGAGAQAQQAAIGTLPQGALGYSIAAGVANVITQFSDLTSTAVPTGGSNVVLPQVNNGEMEFATSNTVEAVYAVTGTGNFEGRPLENLQVAAVLMPFTVGVVVREDSEYQSAADLKGQPFPTDYSAQKFVEMCLKATLAAEGLSVEDFEPVSVPNFARAVDLMVADRVAGAYSAPGSGVIRQADADVGVRFIGIKPTPDGEKAMQKIAPGSYFAEVEPSPAAAGVKEPVTLLGYEYTLMVGADVPEDTVYQAVKALYENPDALSAAHGIFRRWDPERIYIPLDAPYHPGAMKFYREIGLAQ</sequence>
<evidence type="ECO:0000256" key="1">
    <source>
        <dbReference type="SAM" id="SignalP"/>
    </source>
</evidence>
<keyword evidence="1" id="KW-0732">Signal</keyword>
<protein>
    <submittedName>
        <fullName evidence="2">TRAP transporter TAXI family solute receptor</fullName>
    </submittedName>
</protein>
<dbReference type="PANTHER" id="PTHR42941:SF1">
    <property type="entry name" value="SLL1037 PROTEIN"/>
    <property type="match status" value="1"/>
</dbReference>
<name>A0AAE3VQZ2_9HYPH</name>
<evidence type="ECO:0000313" key="2">
    <source>
        <dbReference type="EMBL" id="MDQ0316353.1"/>
    </source>
</evidence>
<organism evidence="2 3">
    <name type="scientific">Amorphus orientalis</name>
    <dbReference type="NCBI Taxonomy" id="649198"/>
    <lineage>
        <taxon>Bacteria</taxon>
        <taxon>Pseudomonadati</taxon>
        <taxon>Pseudomonadota</taxon>
        <taxon>Alphaproteobacteria</taxon>
        <taxon>Hyphomicrobiales</taxon>
        <taxon>Amorphaceae</taxon>
        <taxon>Amorphus</taxon>
    </lineage>
</organism>
<dbReference type="NCBIfam" id="TIGR02122">
    <property type="entry name" value="TRAP_TAXI"/>
    <property type="match status" value="1"/>
</dbReference>